<feature type="non-terminal residue" evidence="19">
    <location>
        <position position="598"/>
    </location>
</feature>
<evidence type="ECO:0000256" key="11">
    <source>
        <dbReference type="ARBA" id="ARBA00023157"/>
    </source>
</evidence>
<evidence type="ECO:0000256" key="1">
    <source>
        <dbReference type="ARBA" id="ARBA00004138"/>
    </source>
</evidence>
<dbReference type="InterPro" id="IPR003915">
    <property type="entry name" value="PKD_2"/>
</dbReference>
<protein>
    <submittedName>
        <fullName evidence="19">PKD2 protein</fullName>
    </submittedName>
</protein>
<keyword evidence="20" id="KW-1185">Reference proteome</keyword>
<keyword evidence="5" id="KW-1003">Cell membrane</keyword>
<keyword evidence="7 16" id="KW-1133">Transmembrane helix</keyword>
<dbReference type="InterPro" id="IPR046791">
    <property type="entry name" value="Polycystin_dom"/>
</dbReference>
<evidence type="ECO:0000256" key="13">
    <source>
        <dbReference type="ARBA" id="ARBA00023273"/>
    </source>
</evidence>
<feature type="transmembrane region" description="Helical" evidence="16">
    <location>
        <begin position="350"/>
        <end position="369"/>
    </location>
</feature>
<dbReference type="Pfam" id="PF08016">
    <property type="entry name" value="PKD_channel"/>
    <property type="match status" value="1"/>
</dbReference>
<evidence type="ECO:0000256" key="6">
    <source>
        <dbReference type="ARBA" id="ARBA00022692"/>
    </source>
</evidence>
<feature type="domain" description="Polycystin" evidence="18">
    <location>
        <begin position="63"/>
        <end position="254"/>
    </location>
</feature>
<evidence type="ECO:0000256" key="9">
    <source>
        <dbReference type="ARBA" id="ARBA00023065"/>
    </source>
</evidence>
<dbReference type="Gene3D" id="1.10.287.70">
    <property type="match status" value="1"/>
</dbReference>
<evidence type="ECO:0000256" key="12">
    <source>
        <dbReference type="ARBA" id="ARBA00023180"/>
    </source>
</evidence>
<keyword evidence="12" id="KW-0325">Glycoprotein</keyword>
<evidence type="ECO:0000313" key="19">
    <source>
        <dbReference type="EMBL" id="MBN3321282.1"/>
    </source>
</evidence>
<dbReference type="InterPro" id="IPR051223">
    <property type="entry name" value="Polycystin"/>
</dbReference>
<keyword evidence="9" id="KW-0406">Ion transport</keyword>
<feature type="non-terminal residue" evidence="19">
    <location>
        <position position="1"/>
    </location>
</feature>
<dbReference type="PANTHER" id="PTHR10877">
    <property type="entry name" value="POLYCYSTIN FAMILY MEMBER"/>
    <property type="match status" value="1"/>
</dbReference>
<evidence type="ECO:0000313" key="20">
    <source>
        <dbReference type="Proteomes" id="UP000736164"/>
    </source>
</evidence>
<feature type="domain" description="Polycystin cation channel PKD1/PKD2" evidence="17">
    <location>
        <begin position="255"/>
        <end position="479"/>
    </location>
</feature>
<dbReference type="GO" id="GO:0005262">
    <property type="term" value="F:calcium channel activity"/>
    <property type="evidence" value="ECO:0007669"/>
    <property type="project" value="TreeGrafter"/>
</dbReference>
<dbReference type="GO" id="GO:0050982">
    <property type="term" value="P:detection of mechanical stimulus"/>
    <property type="evidence" value="ECO:0007669"/>
    <property type="project" value="TreeGrafter"/>
</dbReference>
<dbReference type="AlphaFoldDB" id="A0A8J7NWZ4"/>
<feature type="transmembrane region" description="Helical" evidence="16">
    <location>
        <begin position="262"/>
        <end position="281"/>
    </location>
</feature>
<keyword evidence="11" id="KW-1015">Disulfide bond</keyword>
<proteinExistence type="inferred from homology"/>
<feature type="transmembrane region" description="Helical" evidence="16">
    <location>
        <begin position="451"/>
        <end position="472"/>
    </location>
</feature>
<dbReference type="EMBL" id="JAAWVO010054522">
    <property type="protein sequence ID" value="MBN3321282.1"/>
    <property type="molecule type" value="Genomic_DNA"/>
</dbReference>
<evidence type="ECO:0000256" key="8">
    <source>
        <dbReference type="ARBA" id="ARBA00023054"/>
    </source>
</evidence>
<keyword evidence="4" id="KW-0813">Transport</keyword>
<keyword evidence="14" id="KW-0407">Ion channel</keyword>
<accession>A0A8J7NWZ4</accession>
<evidence type="ECO:0000256" key="10">
    <source>
        <dbReference type="ARBA" id="ARBA00023136"/>
    </source>
</evidence>
<dbReference type="PANTHER" id="PTHR10877:SF47">
    <property type="entry name" value="POLYCYSTIN-2-LIKE PROTEIN 2"/>
    <property type="match status" value="1"/>
</dbReference>
<keyword evidence="8" id="KW-0175">Coiled coil</keyword>
<comment type="subcellular location">
    <subcellularLocation>
        <location evidence="2">Cell membrane</location>
        <topology evidence="2">Multi-pass membrane protein</topology>
    </subcellularLocation>
    <subcellularLocation>
        <location evidence="1">Cell projection</location>
        <location evidence="1">Cilium</location>
    </subcellularLocation>
</comment>
<gene>
    <name evidence="19" type="primary">Pkd2_1</name>
    <name evidence="19" type="ORF">GTO95_0001204</name>
</gene>
<feature type="disulfide bond" evidence="15">
    <location>
        <begin position="124"/>
        <end position="136"/>
    </location>
</feature>
<evidence type="ECO:0000256" key="5">
    <source>
        <dbReference type="ARBA" id="ARBA00022475"/>
    </source>
</evidence>
<feature type="transmembrane region" description="Helical" evidence="16">
    <location>
        <begin position="293"/>
        <end position="318"/>
    </location>
</feature>
<comment type="similarity">
    <text evidence="3">Belongs to the polycystin family.</text>
</comment>
<dbReference type="Proteomes" id="UP000736164">
    <property type="component" value="Unassembled WGS sequence"/>
</dbReference>
<name>A0A8J7NWZ4_ATRSP</name>
<dbReference type="InterPro" id="IPR013122">
    <property type="entry name" value="PKD1_2_channel"/>
</dbReference>
<evidence type="ECO:0000259" key="18">
    <source>
        <dbReference type="Pfam" id="PF20519"/>
    </source>
</evidence>
<sequence>EPDFRSRDLRIKTTLREFLIYAVFLINLCILTFGQVSTDMYFHTKVMSRLFLESFVSGGDITFRSLRTVDDIWKYLEGPLLENLYWNNRFPKKSLDENESFIYFENVLLGVPRIRQVKVTNTSCSVHGSFAFEMECFDAYLTLKEDTASFGPMNSTAWIYSPPNSVMDIHWGWVSTYSGGGFYLDLEKAKEKNADKIRTLRSNQWLTRGSRAVFIDFSVYNSNINLFCVVRLVAELPATGGVLTSWQFYSVKLLRYVSSVDYILASCEVVFCLFIIAFGFQECVELYQKRCSYFIEVWNCLELILIVMSVVAISFNVYRTSEVHTLLESLQENPQKYPDFYFLAFWQTQYNNMIAVNVFICWVKVFKYINFNRTMNTLTSTLSRCAKDVIGFAIMFFIIFFAYAQLAYLLFGSQVENFSTFKNCVFTQFRIILGDINFNEIEHSNRILGPIYFTTFVFFVFFILLNMFLAIINDTYSEVKLDQSIQNAEFEVTDFIKKACGKALVKLNFRKKLQRRTTDCNHEAGEGITLNTVQIGATKDLLPSFIYHKNFFCPKNIYSQVETEEHFTAFGTESNKDITREEREEEQIMGWDLERQKV</sequence>
<dbReference type="GO" id="GO:0005509">
    <property type="term" value="F:calcium ion binding"/>
    <property type="evidence" value="ECO:0007669"/>
    <property type="project" value="InterPro"/>
</dbReference>
<dbReference type="PRINTS" id="PR01433">
    <property type="entry name" value="POLYCYSTIN2"/>
</dbReference>
<dbReference type="GO" id="GO:0005929">
    <property type="term" value="C:cilium"/>
    <property type="evidence" value="ECO:0007669"/>
    <property type="project" value="UniProtKB-SubCell"/>
</dbReference>
<keyword evidence="10 16" id="KW-0472">Membrane</keyword>
<keyword evidence="13" id="KW-0966">Cell projection</keyword>
<evidence type="ECO:0000256" key="2">
    <source>
        <dbReference type="ARBA" id="ARBA00004651"/>
    </source>
</evidence>
<evidence type="ECO:0000256" key="3">
    <source>
        <dbReference type="ARBA" id="ARBA00007200"/>
    </source>
</evidence>
<dbReference type="Pfam" id="PF20519">
    <property type="entry name" value="Polycystin_dom"/>
    <property type="match status" value="1"/>
</dbReference>
<feature type="transmembrane region" description="Helical" evidence="16">
    <location>
        <begin position="389"/>
        <end position="411"/>
    </location>
</feature>
<organism evidence="19 20">
    <name type="scientific">Atractosteus spatula</name>
    <name type="common">Alligator gar</name>
    <name type="synonym">Lepisosteus spatula</name>
    <dbReference type="NCBI Taxonomy" id="7917"/>
    <lineage>
        <taxon>Eukaryota</taxon>
        <taxon>Metazoa</taxon>
        <taxon>Chordata</taxon>
        <taxon>Craniata</taxon>
        <taxon>Vertebrata</taxon>
        <taxon>Euteleostomi</taxon>
        <taxon>Actinopterygii</taxon>
        <taxon>Neopterygii</taxon>
        <taxon>Holostei</taxon>
        <taxon>Semionotiformes</taxon>
        <taxon>Lepisosteidae</taxon>
        <taxon>Atractosteus</taxon>
    </lineage>
</organism>
<evidence type="ECO:0000256" key="14">
    <source>
        <dbReference type="ARBA" id="ARBA00023303"/>
    </source>
</evidence>
<dbReference type="GO" id="GO:0005886">
    <property type="term" value="C:plasma membrane"/>
    <property type="evidence" value="ECO:0007669"/>
    <property type="project" value="UniProtKB-SubCell"/>
</dbReference>
<dbReference type="FunFam" id="1.10.287.70:FF:000055">
    <property type="entry name" value="Polycystic kidney disease 2-like 1"/>
    <property type="match status" value="1"/>
</dbReference>
<comment type="caution">
    <text evidence="19">The sequence shown here is derived from an EMBL/GenBank/DDBJ whole genome shotgun (WGS) entry which is preliminary data.</text>
</comment>
<keyword evidence="6 16" id="KW-0812">Transmembrane</keyword>
<evidence type="ECO:0000256" key="16">
    <source>
        <dbReference type="SAM" id="Phobius"/>
    </source>
</evidence>
<evidence type="ECO:0000256" key="7">
    <source>
        <dbReference type="ARBA" id="ARBA00022989"/>
    </source>
</evidence>
<evidence type="ECO:0000256" key="4">
    <source>
        <dbReference type="ARBA" id="ARBA00022448"/>
    </source>
</evidence>
<evidence type="ECO:0000256" key="15">
    <source>
        <dbReference type="PIRSR" id="PIRSR603915-2"/>
    </source>
</evidence>
<feature type="transmembrane region" description="Helical" evidence="16">
    <location>
        <begin position="18"/>
        <end position="36"/>
    </location>
</feature>
<evidence type="ECO:0000259" key="17">
    <source>
        <dbReference type="Pfam" id="PF08016"/>
    </source>
</evidence>
<reference evidence="19" key="1">
    <citation type="journal article" date="2021" name="Cell">
        <title>Tracing the genetic footprints of vertebrate landing in non-teleost ray-finned fishes.</title>
        <authorList>
            <person name="Bi X."/>
            <person name="Wang K."/>
            <person name="Yang L."/>
            <person name="Pan H."/>
            <person name="Jiang H."/>
            <person name="Wei Q."/>
            <person name="Fang M."/>
            <person name="Yu H."/>
            <person name="Zhu C."/>
            <person name="Cai Y."/>
            <person name="He Y."/>
            <person name="Gan X."/>
            <person name="Zeng H."/>
            <person name="Yu D."/>
            <person name="Zhu Y."/>
            <person name="Jiang H."/>
            <person name="Qiu Q."/>
            <person name="Yang H."/>
            <person name="Zhang Y.E."/>
            <person name="Wang W."/>
            <person name="Zhu M."/>
            <person name="He S."/>
            <person name="Zhang G."/>
        </authorList>
    </citation>
    <scope>NUCLEOTIDE SEQUENCE</scope>
    <source>
        <strain evidence="19">Allg_001</strain>
    </source>
</reference>